<keyword evidence="1" id="KW-0472">Membrane</keyword>
<dbReference type="STRING" id="1873176.BFN67_21890"/>
<dbReference type="GO" id="GO:0016020">
    <property type="term" value="C:membrane"/>
    <property type="evidence" value="ECO:0007669"/>
    <property type="project" value="TreeGrafter"/>
</dbReference>
<evidence type="ECO:0000313" key="2">
    <source>
        <dbReference type="EMBL" id="OQM74477.1"/>
    </source>
</evidence>
<protein>
    <submittedName>
        <fullName evidence="2">Uncharacterized protein</fullName>
    </submittedName>
</protein>
<dbReference type="Pfam" id="PF06966">
    <property type="entry name" value="DUF1295"/>
    <property type="match status" value="1"/>
</dbReference>
<feature type="transmembrane region" description="Helical" evidence="1">
    <location>
        <begin position="223"/>
        <end position="242"/>
    </location>
</feature>
<feature type="transmembrane region" description="Helical" evidence="1">
    <location>
        <begin position="138"/>
        <end position="156"/>
    </location>
</feature>
<dbReference type="EMBL" id="MDET01000030">
    <property type="protein sequence ID" value="OQM74477.1"/>
    <property type="molecule type" value="Genomic_DNA"/>
</dbReference>
<keyword evidence="1" id="KW-0812">Transmembrane</keyword>
<keyword evidence="3" id="KW-1185">Reference proteome</keyword>
<feature type="transmembrane region" description="Helical" evidence="1">
    <location>
        <begin position="37"/>
        <end position="56"/>
    </location>
</feature>
<dbReference type="PANTHER" id="PTHR32251">
    <property type="entry name" value="3-OXO-5-ALPHA-STEROID 4-DEHYDROGENASE"/>
    <property type="match status" value="1"/>
</dbReference>
<accession>A0A1V8RMR5</accession>
<dbReference type="Gene3D" id="1.20.120.1630">
    <property type="match status" value="1"/>
</dbReference>
<dbReference type="PROSITE" id="PS50244">
    <property type="entry name" value="S5A_REDUCTASE"/>
    <property type="match status" value="1"/>
</dbReference>
<evidence type="ECO:0000313" key="3">
    <source>
        <dbReference type="Proteomes" id="UP000191905"/>
    </source>
</evidence>
<dbReference type="OrthoDB" id="9779233at2"/>
<comment type="caution">
    <text evidence="2">The sequence shown here is derived from an EMBL/GenBank/DDBJ whole genome shotgun (WGS) entry which is preliminary data.</text>
</comment>
<reference evidence="2 3" key="1">
    <citation type="journal article" date="2016" name="Int. J. Syst. Evol. Microbiol.">
        <title>Pseudaminobacter manganicus sp. nov., isolated from sludge of a manganese mine.</title>
        <authorList>
            <person name="Li J."/>
            <person name="Huang J."/>
            <person name="Liao S."/>
            <person name="Wang G."/>
        </authorList>
    </citation>
    <scope>NUCLEOTIDE SEQUENCE [LARGE SCALE GENOMIC DNA]</scope>
    <source>
        <strain evidence="2 3">JH-7</strain>
    </source>
</reference>
<gene>
    <name evidence="2" type="ORF">BFN67_21890</name>
</gene>
<dbReference type="Proteomes" id="UP000191905">
    <property type="component" value="Unassembled WGS sequence"/>
</dbReference>
<name>A0A1V8RMR5_9HYPH</name>
<proteinExistence type="predicted"/>
<dbReference type="RefSeq" id="WP_080920752.1">
    <property type="nucleotide sequence ID" value="NZ_MDET01000030.1"/>
</dbReference>
<keyword evidence="1" id="KW-1133">Transmembrane helix</keyword>
<dbReference type="AlphaFoldDB" id="A0A1V8RMR5"/>
<feature type="transmembrane region" description="Helical" evidence="1">
    <location>
        <begin position="195"/>
        <end position="217"/>
    </location>
</feature>
<sequence>MTLAIMLIGLAMALCGVMALAWFVAGWTGRSGWIDAIWSYAVGTGGVVTSLLPLGASDQIDARQWLVAGLAALWSLRLGSHIAARTLHGGDDPRYRQLREEWGGRFRSRLFWFLQIQAAAAFLLVLTILTAAHRPGDGLSYGDLLGIGIFAIAIVGEGMADRQLARFGAEPENKGKVCDTGLWAFSRHPNYFFEWLVWVAFAAIAIVGGSYGFGWAALAGPIFMYWLLVYVSGIPPLEAHMLRSRGEAFSAYQRRANAFWPRLPATRHPAQKFEDGRS</sequence>
<dbReference type="PANTHER" id="PTHR32251:SF17">
    <property type="entry name" value="STEROID 5-ALPHA REDUCTASE C-TERMINAL DOMAIN-CONTAINING PROTEIN"/>
    <property type="match status" value="1"/>
</dbReference>
<feature type="transmembrane region" description="Helical" evidence="1">
    <location>
        <begin position="6"/>
        <end position="25"/>
    </location>
</feature>
<feature type="transmembrane region" description="Helical" evidence="1">
    <location>
        <begin position="110"/>
        <end position="132"/>
    </location>
</feature>
<dbReference type="InterPro" id="IPR010721">
    <property type="entry name" value="UstE-like"/>
</dbReference>
<organism evidence="2 3">
    <name type="scientific">Manganibacter manganicus</name>
    <dbReference type="NCBI Taxonomy" id="1873176"/>
    <lineage>
        <taxon>Bacteria</taxon>
        <taxon>Pseudomonadati</taxon>
        <taxon>Pseudomonadota</taxon>
        <taxon>Alphaproteobacteria</taxon>
        <taxon>Hyphomicrobiales</taxon>
        <taxon>Phyllobacteriaceae</taxon>
        <taxon>Manganibacter</taxon>
    </lineage>
</organism>
<evidence type="ECO:0000256" key="1">
    <source>
        <dbReference type="SAM" id="Phobius"/>
    </source>
</evidence>